<dbReference type="InterPro" id="IPR018108">
    <property type="entry name" value="MCP_transmembrane"/>
</dbReference>
<evidence type="ECO:0000313" key="13">
    <source>
        <dbReference type="Proteomes" id="UP000886653"/>
    </source>
</evidence>
<dbReference type="PANTHER" id="PTHR45939">
    <property type="entry name" value="PEROXISOMAL MEMBRANE PROTEIN PMP34-RELATED"/>
    <property type="match status" value="1"/>
</dbReference>
<keyword evidence="4 8" id="KW-0812">Transmembrane</keyword>
<feature type="transmembrane region" description="Helical" evidence="11">
    <location>
        <begin position="301"/>
        <end position="323"/>
    </location>
</feature>
<feature type="repeat" description="Solcar" evidence="8">
    <location>
        <begin position="177"/>
        <end position="297"/>
    </location>
</feature>
<evidence type="ECO:0000256" key="6">
    <source>
        <dbReference type="ARBA" id="ARBA00022989"/>
    </source>
</evidence>
<gene>
    <name evidence="12" type="ORF">CROQUDRAFT_654439</name>
</gene>
<dbReference type="EMBL" id="MU167233">
    <property type="protein sequence ID" value="KAG0148832.1"/>
    <property type="molecule type" value="Genomic_DNA"/>
</dbReference>
<dbReference type="AlphaFoldDB" id="A0A9P6NR70"/>
<evidence type="ECO:0000256" key="7">
    <source>
        <dbReference type="ARBA" id="ARBA00023136"/>
    </source>
</evidence>
<keyword evidence="3 9" id="KW-0813">Transport</keyword>
<keyword evidence="5" id="KW-0677">Repeat</keyword>
<keyword evidence="7 8" id="KW-0472">Membrane</keyword>
<comment type="caution">
    <text evidence="12">The sequence shown here is derived from an EMBL/GenBank/DDBJ whole genome shotgun (WGS) entry which is preliminary data.</text>
</comment>
<reference evidence="12" key="1">
    <citation type="submission" date="2013-11" db="EMBL/GenBank/DDBJ databases">
        <title>Genome sequence of the fusiform rust pathogen reveals effectors for host alternation and coevolution with pine.</title>
        <authorList>
            <consortium name="DOE Joint Genome Institute"/>
            <person name="Smith K."/>
            <person name="Pendleton A."/>
            <person name="Kubisiak T."/>
            <person name="Anderson C."/>
            <person name="Salamov A."/>
            <person name="Aerts A."/>
            <person name="Riley R."/>
            <person name="Clum A."/>
            <person name="Lindquist E."/>
            <person name="Ence D."/>
            <person name="Campbell M."/>
            <person name="Kronenberg Z."/>
            <person name="Feau N."/>
            <person name="Dhillon B."/>
            <person name="Hamelin R."/>
            <person name="Burleigh J."/>
            <person name="Smith J."/>
            <person name="Yandell M."/>
            <person name="Nelson C."/>
            <person name="Grigoriev I."/>
            <person name="Davis J."/>
        </authorList>
    </citation>
    <scope>NUCLEOTIDE SEQUENCE</scope>
    <source>
        <strain evidence="12">G11</strain>
    </source>
</reference>
<dbReference type="InterPro" id="IPR023395">
    <property type="entry name" value="MCP_dom_sf"/>
</dbReference>
<comment type="subcellular location">
    <subcellularLocation>
        <location evidence="1">Membrane</location>
        <topology evidence="1">Multi-pass membrane protein</topology>
    </subcellularLocation>
</comment>
<evidence type="ECO:0000256" key="5">
    <source>
        <dbReference type="ARBA" id="ARBA00022737"/>
    </source>
</evidence>
<dbReference type="Pfam" id="PF00153">
    <property type="entry name" value="Mito_carr"/>
    <property type="match status" value="2"/>
</dbReference>
<organism evidence="12 13">
    <name type="scientific">Cronartium quercuum f. sp. fusiforme G11</name>
    <dbReference type="NCBI Taxonomy" id="708437"/>
    <lineage>
        <taxon>Eukaryota</taxon>
        <taxon>Fungi</taxon>
        <taxon>Dikarya</taxon>
        <taxon>Basidiomycota</taxon>
        <taxon>Pucciniomycotina</taxon>
        <taxon>Pucciniomycetes</taxon>
        <taxon>Pucciniales</taxon>
        <taxon>Coleosporiaceae</taxon>
        <taxon>Cronartium</taxon>
    </lineage>
</organism>
<dbReference type="Proteomes" id="UP000886653">
    <property type="component" value="Unassembled WGS sequence"/>
</dbReference>
<evidence type="ECO:0000256" key="11">
    <source>
        <dbReference type="SAM" id="Phobius"/>
    </source>
</evidence>
<dbReference type="Gene3D" id="1.50.40.10">
    <property type="entry name" value="Mitochondrial carrier domain"/>
    <property type="match status" value="2"/>
</dbReference>
<evidence type="ECO:0000256" key="3">
    <source>
        <dbReference type="ARBA" id="ARBA00022448"/>
    </source>
</evidence>
<keyword evidence="6 11" id="KW-1133">Transmembrane helix</keyword>
<proteinExistence type="inferred from homology"/>
<keyword evidence="13" id="KW-1185">Reference proteome</keyword>
<dbReference type="PANTHER" id="PTHR45939:SF2">
    <property type="entry name" value="CARRIER PROTEIN, PUTATIVE (AFU_ORTHOLOGUE AFUA_2G13870)-RELATED"/>
    <property type="match status" value="1"/>
</dbReference>
<evidence type="ECO:0000256" key="9">
    <source>
        <dbReference type="RuleBase" id="RU000488"/>
    </source>
</evidence>
<feature type="compositionally biased region" description="Polar residues" evidence="10">
    <location>
        <begin position="1"/>
        <end position="16"/>
    </location>
</feature>
<name>A0A9P6NR70_9BASI</name>
<feature type="region of interest" description="Disordered" evidence="10">
    <location>
        <begin position="209"/>
        <end position="248"/>
    </location>
</feature>
<evidence type="ECO:0000256" key="1">
    <source>
        <dbReference type="ARBA" id="ARBA00004141"/>
    </source>
</evidence>
<protein>
    <submittedName>
        <fullName evidence="12">Uncharacterized protein</fullName>
    </submittedName>
</protein>
<dbReference type="GO" id="GO:0016020">
    <property type="term" value="C:membrane"/>
    <property type="evidence" value="ECO:0007669"/>
    <property type="project" value="UniProtKB-SubCell"/>
</dbReference>
<feature type="region of interest" description="Disordered" evidence="10">
    <location>
        <begin position="1"/>
        <end position="20"/>
    </location>
</feature>
<evidence type="ECO:0000256" key="10">
    <source>
        <dbReference type="SAM" id="MobiDB-lite"/>
    </source>
</evidence>
<feature type="transmembrane region" description="Helical" evidence="11">
    <location>
        <begin position="127"/>
        <end position="149"/>
    </location>
</feature>
<dbReference type="SUPFAM" id="SSF103506">
    <property type="entry name" value="Mitochondrial carrier"/>
    <property type="match status" value="1"/>
</dbReference>
<feature type="repeat" description="Solcar" evidence="8">
    <location>
        <begin position="25"/>
        <end position="156"/>
    </location>
</feature>
<dbReference type="OrthoDB" id="18574at2759"/>
<dbReference type="InterPro" id="IPR052217">
    <property type="entry name" value="Mito/Peroxisomal_Carrier"/>
</dbReference>
<evidence type="ECO:0000256" key="2">
    <source>
        <dbReference type="ARBA" id="ARBA00006375"/>
    </source>
</evidence>
<dbReference type="PROSITE" id="PS50920">
    <property type="entry name" value="SOLCAR"/>
    <property type="match status" value="2"/>
</dbReference>
<sequence>MAQTQQHSDRNGSNPPSKIVNLAHLPPLAQATTGAIGSVFSNALLYPLDLITTRMQTRPLRSGMRARGSETTWARPGLVRQVSAANSEQSYLTNNTTRSGVSRRRNYKTIRDSFLTILRTEPDGLRAFYHGILIDTCATLLSSFIYFYVYTSLRKLSAAAKRHRAKISPGSSLSSLESVLEELMIGAVAGMMCKACTCPLSNITVRIQASKPTPRPPPTVMNTPMSEYPPSRAGSGSDSDSDSDDEHSDRSRGVLAIIAAIKRERGWLGYWSGFSNNCILTLNPSITFYLIKLFARRRPTLAGTFLGSAIASSCATILTYPLILSKTLVQTKAGKQSAYAILRHRLLVSGGDWRAALFMGLSGQLAKGFIGQGVTMSVKSQLEKLMVLLYARIRARRSAKMQG</sequence>
<dbReference type="GO" id="GO:0015217">
    <property type="term" value="F:ADP transmembrane transporter activity"/>
    <property type="evidence" value="ECO:0007669"/>
    <property type="project" value="TreeGrafter"/>
</dbReference>
<evidence type="ECO:0000256" key="4">
    <source>
        <dbReference type="ARBA" id="ARBA00022692"/>
    </source>
</evidence>
<evidence type="ECO:0000313" key="12">
    <source>
        <dbReference type="EMBL" id="KAG0148832.1"/>
    </source>
</evidence>
<evidence type="ECO:0000256" key="8">
    <source>
        <dbReference type="PROSITE-ProRule" id="PRU00282"/>
    </source>
</evidence>
<comment type="similarity">
    <text evidence="2 9">Belongs to the mitochondrial carrier (TC 2.A.29) family.</text>
</comment>
<accession>A0A9P6NR70</accession>